<evidence type="ECO:0000313" key="4">
    <source>
        <dbReference type="Proteomes" id="UP001303532"/>
    </source>
</evidence>
<keyword evidence="1" id="KW-0812">Transmembrane</keyword>
<evidence type="ECO:0000256" key="1">
    <source>
        <dbReference type="SAM" id="Phobius"/>
    </source>
</evidence>
<sequence>MQKKRLTPKTWIGLSLFLIVLLFSRYLLVQDQLKEYPIFASDSPSPTGVKAFYTYLEKGNEVVKRWTESPSDLSTTSENQLLIMLEPYFIPTTEELGAYKEFMNSGNTILLFKQNPKGMFELETEPVETNEGLIVDKADHAYSAELLESFRLLEQTDDEVLLSDDLGTIALQRSYGKGNLIVANSPSWMMNSELLTDDHLALILTLVSEVDSKTILFDEYIHSSDSASTFFTIFPRWFLLLLVQGTLFTLLWLWILGKRFGPIFIPREETVRFSDEGLRALAAWYLKGRRYHDSLVIQADYVKTLLQERWRIPYTMEWENLTDHFKQKCPHLHKDEIREMLMGLTPMLSKEKVSKQDYLYWSKKLETIRKEVEMR</sequence>
<evidence type="ECO:0000259" key="2">
    <source>
        <dbReference type="Pfam" id="PF14258"/>
    </source>
</evidence>
<protein>
    <submittedName>
        <fullName evidence="3">DUF4350 domain-containing protein</fullName>
    </submittedName>
</protein>
<feature type="domain" description="DUF4350" evidence="2">
    <location>
        <begin position="41"/>
        <end position="207"/>
    </location>
</feature>
<dbReference type="Pfam" id="PF14258">
    <property type="entry name" value="DUF4350"/>
    <property type="match status" value="1"/>
</dbReference>
<proteinExistence type="predicted"/>
<name>A0ABZ0KSW1_9BACL</name>
<dbReference type="InterPro" id="IPR025646">
    <property type="entry name" value="DUF4350"/>
</dbReference>
<evidence type="ECO:0000313" key="3">
    <source>
        <dbReference type="EMBL" id="WOV83131.1"/>
    </source>
</evidence>
<reference evidence="3 4" key="1">
    <citation type="submission" date="2023-01" db="EMBL/GenBank/DDBJ databases">
        <title>Sporosarcina sp. nov., isolated from Korean tranditional fermented seafood 'Jeotgal'.</title>
        <authorList>
            <person name="Yang A.-I."/>
        </authorList>
    </citation>
    <scope>NUCLEOTIDE SEQUENCE [LARGE SCALE GENOMIC DNA]</scope>
    <source>
        <strain evidence="3 4">B2O-1</strain>
    </source>
</reference>
<dbReference type="RefSeq" id="WP_323690806.1">
    <property type="nucleotide sequence ID" value="NZ_CP116341.1"/>
</dbReference>
<keyword evidence="1" id="KW-0472">Membrane</keyword>
<accession>A0ABZ0KSW1</accession>
<keyword evidence="4" id="KW-1185">Reference proteome</keyword>
<gene>
    <name evidence="3" type="ORF">PGH26_09325</name>
</gene>
<feature type="transmembrane region" description="Helical" evidence="1">
    <location>
        <begin position="237"/>
        <end position="257"/>
    </location>
</feature>
<dbReference type="Proteomes" id="UP001303532">
    <property type="component" value="Chromosome"/>
</dbReference>
<organism evidence="3 4">
    <name type="scientific">Sporosarcina jeotgali</name>
    <dbReference type="NCBI Taxonomy" id="3020056"/>
    <lineage>
        <taxon>Bacteria</taxon>
        <taxon>Bacillati</taxon>
        <taxon>Bacillota</taxon>
        <taxon>Bacilli</taxon>
        <taxon>Bacillales</taxon>
        <taxon>Caryophanaceae</taxon>
        <taxon>Sporosarcina</taxon>
    </lineage>
</organism>
<keyword evidence="1" id="KW-1133">Transmembrane helix</keyword>
<dbReference type="EMBL" id="CP116341">
    <property type="protein sequence ID" value="WOV83131.1"/>
    <property type="molecule type" value="Genomic_DNA"/>
</dbReference>